<dbReference type="PANTHER" id="PTHR11079:SF162">
    <property type="entry name" value="RIBOFLAVIN BIOSYNTHESIS PROTEIN PYRD, CHLOROPLASTIC"/>
    <property type="match status" value="1"/>
</dbReference>
<dbReference type="Gene3D" id="3.40.140.10">
    <property type="entry name" value="Cytidine Deaminase, domain 2"/>
    <property type="match status" value="1"/>
</dbReference>
<feature type="chain" id="PRO_5046276756" evidence="1">
    <location>
        <begin position="31"/>
        <end position="151"/>
    </location>
</feature>
<gene>
    <name evidence="3" type="ORF">WKW79_09645</name>
</gene>
<dbReference type="InterPro" id="IPR002125">
    <property type="entry name" value="CMP_dCMP_dom"/>
</dbReference>
<evidence type="ECO:0000313" key="4">
    <source>
        <dbReference type="Proteomes" id="UP001367030"/>
    </source>
</evidence>
<dbReference type="SUPFAM" id="SSF53927">
    <property type="entry name" value="Cytidine deaminase-like"/>
    <property type="match status" value="1"/>
</dbReference>
<reference evidence="3 4" key="1">
    <citation type="submission" date="2024-03" db="EMBL/GenBank/DDBJ databases">
        <title>Novel species of the genus Variovorax.</title>
        <authorList>
            <person name="Liu Q."/>
            <person name="Xin Y.-H."/>
        </authorList>
    </citation>
    <scope>NUCLEOTIDE SEQUENCE [LARGE SCALE GENOMIC DNA]</scope>
    <source>
        <strain evidence="3 4">KACC 18901</strain>
    </source>
</reference>
<evidence type="ECO:0000259" key="2">
    <source>
        <dbReference type="PROSITE" id="PS51747"/>
    </source>
</evidence>
<organism evidence="3 4">
    <name type="scientific">Variovorax robiniae</name>
    <dbReference type="NCBI Taxonomy" id="1836199"/>
    <lineage>
        <taxon>Bacteria</taxon>
        <taxon>Pseudomonadati</taxon>
        <taxon>Pseudomonadota</taxon>
        <taxon>Betaproteobacteria</taxon>
        <taxon>Burkholderiales</taxon>
        <taxon>Comamonadaceae</taxon>
        <taxon>Variovorax</taxon>
    </lineage>
</organism>
<keyword evidence="1" id="KW-0732">Signal</keyword>
<dbReference type="EMBL" id="JBBKZS010000003">
    <property type="protein sequence ID" value="MEJ8854830.1"/>
    <property type="molecule type" value="Genomic_DNA"/>
</dbReference>
<evidence type="ECO:0000256" key="1">
    <source>
        <dbReference type="SAM" id="SignalP"/>
    </source>
</evidence>
<comment type="caution">
    <text evidence="3">The sequence shown here is derived from an EMBL/GenBank/DDBJ whole genome shotgun (WGS) entry which is preliminary data.</text>
</comment>
<protein>
    <submittedName>
        <fullName evidence="3">Deaminase</fullName>
    </submittedName>
</protein>
<dbReference type="InterPro" id="IPR016193">
    <property type="entry name" value="Cytidine_deaminase-like"/>
</dbReference>
<dbReference type="PANTHER" id="PTHR11079">
    <property type="entry name" value="CYTOSINE DEAMINASE FAMILY MEMBER"/>
    <property type="match status" value="1"/>
</dbReference>
<dbReference type="PROSITE" id="PS51747">
    <property type="entry name" value="CYT_DCMP_DEAMINASES_2"/>
    <property type="match status" value="1"/>
</dbReference>
<feature type="signal peptide" evidence="1">
    <location>
        <begin position="1"/>
        <end position="30"/>
    </location>
</feature>
<evidence type="ECO:0000313" key="3">
    <source>
        <dbReference type="EMBL" id="MEJ8854830.1"/>
    </source>
</evidence>
<proteinExistence type="predicted"/>
<accession>A0ABU8X4S5</accession>
<dbReference type="RefSeq" id="WP_340334920.1">
    <property type="nucleotide sequence ID" value="NZ_JBBKZS010000003.1"/>
</dbReference>
<dbReference type="Proteomes" id="UP001367030">
    <property type="component" value="Unassembled WGS sequence"/>
</dbReference>
<dbReference type="Pfam" id="PF00383">
    <property type="entry name" value="dCMP_cyt_deam_1"/>
    <property type="match status" value="1"/>
</dbReference>
<feature type="domain" description="CMP/dCMP-type deaminase" evidence="2">
    <location>
        <begin position="38"/>
        <end position="151"/>
    </location>
</feature>
<keyword evidence="4" id="KW-1185">Reference proteome</keyword>
<name>A0ABU8X4S5_9BURK</name>
<sequence length="151" mass="16007">MIAMRPLVPCTRRSAIAHAAIMLVAGQSWAVGHSSASEPDRKWYEAAAAQRKLAESWGDQSYGAVLVLDGTVAGEGPSRVVKNQDADAHAEREAIRDAQRRLGRTDMAGSVLYSTSRPCALCEAAAARAGVSRMYFGPSLVDAGVPRPVAQ</sequence>